<organism evidence="1 2">
    <name type="scientific">Effrenium voratum</name>
    <dbReference type="NCBI Taxonomy" id="2562239"/>
    <lineage>
        <taxon>Eukaryota</taxon>
        <taxon>Sar</taxon>
        <taxon>Alveolata</taxon>
        <taxon>Dinophyceae</taxon>
        <taxon>Suessiales</taxon>
        <taxon>Symbiodiniaceae</taxon>
        <taxon>Effrenium</taxon>
    </lineage>
</organism>
<comment type="caution">
    <text evidence="1">The sequence shown here is derived from an EMBL/GenBank/DDBJ whole genome shotgun (WGS) entry which is preliminary data.</text>
</comment>
<dbReference type="AlphaFoldDB" id="A0AA36IZ64"/>
<proteinExistence type="predicted"/>
<protein>
    <submittedName>
        <fullName evidence="1">Uncharacterized protein</fullName>
    </submittedName>
</protein>
<dbReference type="EMBL" id="CAUJNA010003220">
    <property type="protein sequence ID" value="CAJ1396162.1"/>
    <property type="molecule type" value="Genomic_DNA"/>
</dbReference>
<evidence type="ECO:0000313" key="2">
    <source>
        <dbReference type="Proteomes" id="UP001178507"/>
    </source>
</evidence>
<name>A0AA36IZ64_9DINO</name>
<sequence>MRSAFNDTLWAMPADGHIPLPDPLPLARRTSAELEALLAKRRAEEAVDMQNIPRQDWLEFTATPDTIAQTDLVSSDWVQKGPDCRTHDLDPLGQAAWYHPYFRFKQPAYAVHVQLAEMQRGKPRQKIWDVIFAGGEGSDKEVLRNAVPIGGNLPLFKEFCQPLAEDARWELRVTDVTPNKKGLPTKSFDETLLLRPKPNLPRTYHLRKKGLPAPKKFSADFWTRKEQKRQEVEKAERMMEGLAWPPRKPLTLGGDLAENGAIDFSSSVIDPEPRAQ</sequence>
<evidence type="ECO:0000313" key="1">
    <source>
        <dbReference type="EMBL" id="CAJ1396162.1"/>
    </source>
</evidence>
<gene>
    <name evidence="1" type="ORF">EVOR1521_LOCUS20435</name>
</gene>
<dbReference type="Proteomes" id="UP001178507">
    <property type="component" value="Unassembled WGS sequence"/>
</dbReference>
<keyword evidence="2" id="KW-1185">Reference proteome</keyword>
<reference evidence="1" key="1">
    <citation type="submission" date="2023-08" db="EMBL/GenBank/DDBJ databases">
        <authorList>
            <person name="Chen Y."/>
            <person name="Shah S."/>
            <person name="Dougan E. K."/>
            <person name="Thang M."/>
            <person name="Chan C."/>
        </authorList>
    </citation>
    <scope>NUCLEOTIDE SEQUENCE</scope>
</reference>
<accession>A0AA36IZ64</accession>